<evidence type="ECO:0000256" key="4">
    <source>
        <dbReference type="ARBA" id="ARBA00011080"/>
    </source>
</evidence>
<dbReference type="EC" id="5.6.2.2" evidence="13"/>
<dbReference type="PANTHER" id="PTHR10169">
    <property type="entry name" value="DNA TOPOISOMERASE/GYRASE"/>
    <property type="match status" value="1"/>
</dbReference>
<dbReference type="SMART" id="SM00434">
    <property type="entry name" value="TOP4c"/>
    <property type="match status" value="1"/>
</dbReference>
<keyword evidence="10 12" id="KW-0413">Isomerase</keyword>
<dbReference type="FunFam" id="3.30.230.10:FF:000008">
    <property type="entry name" value="DNA topoisomerase 2"/>
    <property type="match status" value="1"/>
</dbReference>
<dbReference type="Gene3D" id="3.30.1360.40">
    <property type="match status" value="1"/>
</dbReference>
<evidence type="ECO:0000256" key="11">
    <source>
        <dbReference type="PROSITE-ProRule" id="PRU00023"/>
    </source>
</evidence>
<proteinExistence type="inferred from homology"/>
<dbReference type="Gene3D" id="1.25.40.20">
    <property type="entry name" value="Ankyrin repeat-containing domain"/>
    <property type="match status" value="1"/>
</dbReference>
<dbReference type="EMBL" id="CAJNJA010057341">
    <property type="protein sequence ID" value="CAE7861802.1"/>
    <property type="molecule type" value="Genomic_DNA"/>
</dbReference>
<keyword evidence="5" id="KW-0479">Metal-binding</keyword>
<feature type="active site" description="O-(5'-phospho-DNA)-tyrosine intermediate" evidence="12">
    <location>
        <position position="525"/>
    </location>
</feature>
<dbReference type="InterPro" id="IPR013759">
    <property type="entry name" value="Topo_IIA_B_C"/>
</dbReference>
<feature type="non-terminal residue" evidence="18">
    <location>
        <position position="1"/>
    </location>
</feature>
<feature type="coiled-coil region" evidence="14">
    <location>
        <begin position="1250"/>
        <end position="1284"/>
    </location>
</feature>
<comment type="caution">
    <text evidence="18">The sequence shown here is derived from an EMBL/GenBank/DDBJ whole genome shotgun (WGS) entry which is preliminary data.</text>
</comment>
<dbReference type="InterPro" id="IPR001154">
    <property type="entry name" value="TopoII_euk"/>
</dbReference>
<evidence type="ECO:0000256" key="10">
    <source>
        <dbReference type="ARBA" id="ARBA00023235"/>
    </source>
</evidence>
<evidence type="ECO:0000313" key="18">
    <source>
        <dbReference type="EMBL" id="CAE7861802.1"/>
    </source>
</evidence>
<keyword evidence="9 12" id="KW-0238">DNA-binding</keyword>
<keyword evidence="7 13" id="KW-0067">ATP-binding</keyword>
<dbReference type="FunFam" id="3.30.1490.30:FF:000001">
    <property type="entry name" value="DNA topoisomerase 2"/>
    <property type="match status" value="1"/>
</dbReference>
<comment type="cofactor">
    <cofactor evidence="2">
        <name>Ca(2+)</name>
        <dbReference type="ChEBI" id="CHEBI:29108"/>
    </cofactor>
</comment>
<dbReference type="InterPro" id="IPR014721">
    <property type="entry name" value="Ribsml_uS5_D2-typ_fold_subgr"/>
</dbReference>
<keyword evidence="11" id="KW-0040">ANK repeat</keyword>
<protein>
    <recommendedName>
        <fullName evidence="13">DNA topoisomerase 2</fullName>
        <ecNumber evidence="13">5.6.2.2</ecNumber>
    </recommendedName>
</protein>
<dbReference type="PRINTS" id="PR00418">
    <property type="entry name" value="TPI2FAMILY"/>
</dbReference>
<dbReference type="Pfam" id="PF01751">
    <property type="entry name" value="Toprim"/>
    <property type="match status" value="1"/>
</dbReference>
<dbReference type="GO" id="GO:0006265">
    <property type="term" value="P:DNA topological change"/>
    <property type="evidence" value="ECO:0007669"/>
    <property type="project" value="UniProtKB-UniRule"/>
</dbReference>
<dbReference type="Proteomes" id="UP000601435">
    <property type="component" value="Unassembled WGS sequence"/>
</dbReference>
<dbReference type="Gene3D" id="3.90.199.10">
    <property type="entry name" value="Topoisomerase II, domain 5"/>
    <property type="match status" value="1"/>
</dbReference>
<evidence type="ECO:0000256" key="1">
    <source>
        <dbReference type="ARBA" id="ARBA00000185"/>
    </source>
</evidence>
<evidence type="ECO:0000256" key="14">
    <source>
        <dbReference type="SAM" id="Coils"/>
    </source>
</evidence>
<dbReference type="GO" id="GO:0046872">
    <property type="term" value="F:metal ion binding"/>
    <property type="evidence" value="ECO:0007669"/>
    <property type="project" value="UniProtKB-KW"/>
</dbReference>
<dbReference type="GO" id="GO:0000819">
    <property type="term" value="P:sister chromatid segregation"/>
    <property type="evidence" value="ECO:0007669"/>
    <property type="project" value="TreeGrafter"/>
</dbReference>
<dbReference type="FunFam" id="3.40.50.670:FF:000001">
    <property type="entry name" value="DNA topoisomerase 2"/>
    <property type="match status" value="2"/>
</dbReference>
<gene>
    <name evidence="18" type="primary">TOP2</name>
    <name evidence="18" type="ORF">SNEC2469_LOCUS27320</name>
</gene>
<dbReference type="InterPro" id="IPR034157">
    <property type="entry name" value="TOPRIM_TopoII"/>
</dbReference>
<dbReference type="InterPro" id="IPR020568">
    <property type="entry name" value="Ribosomal_Su5_D2-typ_SF"/>
</dbReference>
<reference evidence="18" key="1">
    <citation type="submission" date="2021-02" db="EMBL/GenBank/DDBJ databases">
        <authorList>
            <person name="Dougan E. K."/>
            <person name="Rhodes N."/>
            <person name="Thang M."/>
            <person name="Chan C."/>
        </authorList>
    </citation>
    <scope>NUCLEOTIDE SEQUENCE</scope>
</reference>
<dbReference type="InterPro" id="IPR013760">
    <property type="entry name" value="Topo_IIA-like_dom_sf"/>
</dbReference>
<dbReference type="InterPro" id="IPR013757">
    <property type="entry name" value="Topo_IIA_A_a_sf"/>
</dbReference>
<dbReference type="InterPro" id="IPR002205">
    <property type="entry name" value="Topo_IIA_dom_A"/>
</dbReference>
<evidence type="ECO:0000256" key="12">
    <source>
        <dbReference type="PROSITE-ProRule" id="PRU01384"/>
    </source>
</evidence>
<keyword evidence="8 12" id="KW-0799">Topoisomerase</keyword>
<evidence type="ECO:0000256" key="2">
    <source>
        <dbReference type="ARBA" id="ARBA00001913"/>
    </source>
</evidence>
<evidence type="ECO:0000256" key="3">
    <source>
        <dbReference type="ARBA" id="ARBA00001946"/>
    </source>
</evidence>
<dbReference type="GO" id="GO:0003918">
    <property type="term" value="F:DNA topoisomerase type II (double strand cut, ATP-hydrolyzing) activity"/>
    <property type="evidence" value="ECO:0007669"/>
    <property type="project" value="UniProtKB-UniRule"/>
</dbReference>
<dbReference type="FunFam" id="3.90.199.10:FF:000002">
    <property type="entry name" value="DNA topoisomerase 2"/>
    <property type="match status" value="1"/>
</dbReference>
<evidence type="ECO:0000313" key="19">
    <source>
        <dbReference type="Proteomes" id="UP000601435"/>
    </source>
</evidence>
<dbReference type="SUPFAM" id="SSF56719">
    <property type="entry name" value="Type II DNA topoisomerase"/>
    <property type="match status" value="1"/>
</dbReference>
<comment type="similarity">
    <text evidence="4 13">Belongs to the type II topoisomerase family.</text>
</comment>
<comment type="function">
    <text evidence="13">Control of topological states of DNA by transient breakage and subsequent rejoining of DNA strands. Topoisomerase II makes double-strand breaks.</text>
</comment>
<evidence type="ECO:0000259" key="17">
    <source>
        <dbReference type="PROSITE" id="PS52040"/>
    </source>
</evidence>
<feature type="repeat" description="ANK" evidence="11">
    <location>
        <begin position="1014"/>
        <end position="1046"/>
    </location>
</feature>
<dbReference type="CDD" id="cd03481">
    <property type="entry name" value="TopoIIA_Trans_ScTopoIIA"/>
    <property type="match status" value="1"/>
</dbReference>
<evidence type="ECO:0000256" key="9">
    <source>
        <dbReference type="ARBA" id="ARBA00023125"/>
    </source>
</evidence>
<dbReference type="CDD" id="cd00187">
    <property type="entry name" value="TOP4c"/>
    <property type="match status" value="1"/>
</dbReference>
<dbReference type="PANTHER" id="PTHR10169:SF38">
    <property type="entry name" value="DNA TOPOISOMERASE 2"/>
    <property type="match status" value="1"/>
</dbReference>
<dbReference type="InterPro" id="IPR006171">
    <property type="entry name" value="TOPRIM_dom"/>
</dbReference>
<dbReference type="PROSITE" id="PS50088">
    <property type="entry name" value="ANK_REPEAT"/>
    <property type="match status" value="1"/>
</dbReference>
<comment type="catalytic activity">
    <reaction evidence="1 12 13">
        <text>ATP-dependent breakage, passage and rejoining of double-stranded DNA.</text>
        <dbReference type="EC" id="5.6.2.2"/>
    </reaction>
</comment>
<keyword evidence="14" id="KW-0175">Coiled coil</keyword>
<keyword evidence="6 13" id="KW-0547">Nucleotide-binding</keyword>
<dbReference type="Pfam" id="PF12796">
    <property type="entry name" value="Ank_2"/>
    <property type="match status" value="1"/>
</dbReference>
<evidence type="ECO:0000259" key="16">
    <source>
        <dbReference type="PROSITE" id="PS50880"/>
    </source>
</evidence>
<dbReference type="PROSITE" id="PS50880">
    <property type="entry name" value="TOPRIM"/>
    <property type="match status" value="1"/>
</dbReference>
<feature type="compositionally biased region" description="Acidic residues" evidence="15">
    <location>
        <begin position="938"/>
        <end position="948"/>
    </location>
</feature>
<dbReference type="Pfam" id="PF00521">
    <property type="entry name" value="DNA_topoisoIV"/>
    <property type="match status" value="1"/>
</dbReference>
<comment type="subunit">
    <text evidence="13">Homodimer.</text>
</comment>
<evidence type="ECO:0000256" key="5">
    <source>
        <dbReference type="ARBA" id="ARBA00022723"/>
    </source>
</evidence>
<evidence type="ECO:0000256" key="15">
    <source>
        <dbReference type="SAM" id="MobiDB-lite"/>
    </source>
</evidence>
<dbReference type="InterPro" id="IPR031660">
    <property type="entry name" value="TOPRIM_C"/>
</dbReference>
<feature type="domain" description="Toprim" evidence="16">
    <location>
        <begin position="190"/>
        <end position="302"/>
    </location>
</feature>
<organism evidence="18 19">
    <name type="scientific">Symbiodinium necroappetens</name>
    <dbReference type="NCBI Taxonomy" id="1628268"/>
    <lineage>
        <taxon>Eukaryota</taxon>
        <taxon>Sar</taxon>
        <taxon>Alveolata</taxon>
        <taxon>Dinophyceae</taxon>
        <taxon>Suessiales</taxon>
        <taxon>Symbiodiniaceae</taxon>
        <taxon>Symbiodinium</taxon>
    </lineage>
</organism>
<dbReference type="InterPro" id="IPR013506">
    <property type="entry name" value="Topo_IIA_bsu_dom2"/>
</dbReference>
<comment type="cofactor">
    <cofactor evidence="3">
        <name>Mg(2+)</name>
        <dbReference type="ChEBI" id="CHEBI:18420"/>
    </cofactor>
</comment>
<dbReference type="InterPro" id="IPR036770">
    <property type="entry name" value="Ankyrin_rpt-contain_sf"/>
</dbReference>
<evidence type="ECO:0000256" key="6">
    <source>
        <dbReference type="ARBA" id="ARBA00022741"/>
    </source>
</evidence>
<dbReference type="Gene3D" id="1.10.268.10">
    <property type="entry name" value="Topoisomerase, domain 3"/>
    <property type="match status" value="1"/>
</dbReference>
<keyword evidence="19" id="KW-1185">Reference proteome</keyword>
<dbReference type="Gene3D" id="3.30.1490.30">
    <property type="match status" value="1"/>
</dbReference>
<dbReference type="Gene3D" id="3.40.50.670">
    <property type="match status" value="1"/>
</dbReference>
<dbReference type="FunFam" id="3.30.1360.40:FF:000003">
    <property type="entry name" value="DNA topoisomerase 2"/>
    <property type="match status" value="1"/>
</dbReference>
<evidence type="ECO:0000256" key="8">
    <source>
        <dbReference type="ARBA" id="ARBA00023029"/>
    </source>
</evidence>
<dbReference type="SMART" id="SM00433">
    <property type="entry name" value="TOP2c"/>
    <property type="match status" value="1"/>
</dbReference>
<dbReference type="GO" id="GO:0003677">
    <property type="term" value="F:DNA binding"/>
    <property type="evidence" value="ECO:0007669"/>
    <property type="project" value="UniProtKB-UniRule"/>
</dbReference>
<dbReference type="PROSITE" id="PS52040">
    <property type="entry name" value="TOPO_IIA"/>
    <property type="match status" value="1"/>
</dbReference>
<dbReference type="InterPro" id="IPR001241">
    <property type="entry name" value="Topo_IIA"/>
</dbReference>
<dbReference type="InterPro" id="IPR002110">
    <property type="entry name" value="Ankyrin_rpt"/>
</dbReference>
<dbReference type="CDD" id="cd03365">
    <property type="entry name" value="TOPRIM_TopoIIA"/>
    <property type="match status" value="1"/>
</dbReference>
<name>A0A813ABP3_9DINO</name>
<dbReference type="Pfam" id="PF16898">
    <property type="entry name" value="TOPRIM_C"/>
    <property type="match status" value="1"/>
</dbReference>
<dbReference type="PRINTS" id="PR01158">
    <property type="entry name" value="TOPISMRASEII"/>
</dbReference>
<dbReference type="Gene3D" id="3.30.230.10">
    <property type="match status" value="1"/>
</dbReference>
<dbReference type="InterPro" id="IPR013758">
    <property type="entry name" value="Topo_IIA_A/C_ab"/>
</dbReference>
<accession>A0A813ABP3</accession>
<dbReference type="PROSITE" id="PS00177">
    <property type="entry name" value="TOPOISOMERASE_II"/>
    <property type="match status" value="1"/>
</dbReference>
<dbReference type="SUPFAM" id="SSF48403">
    <property type="entry name" value="Ankyrin repeat"/>
    <property type="match status" value="1"/>
</dbReference>
<feature type="region of interest" description="Disordered" evidence="15">
    <location>
        <begin position="877"/>
        <end position="955"/>
    </location>
</feature>
<dbReference type="SUPFAM" id="SSF54211">
    <property type="entry name" value="Ribosomal protein S5 domain 2-like"/>
    <property type="match status" value="1"/>
</dbReference>
<dbReference type="OrthoDB" id="276498at2759"/>
<feature type="domain" description="Topo IIA-type catalytic" evidence="17">
    <location>
        <begin position="435"/>
        <end position="863"/>
    </location>
</feature>
<dbReference type="GO" id="GO:0005634">
    <property type="term" value="C:nucleus"/>
    <property type="evidence" value="ECO:0007669"/>
    <property type="project" value="TreeGrafter"/>
</dbReference>
<evidence type="ECO:0000256" key="7">
    <source>
        <dbReference type="ARBA" id="ARBA00022840"/>
    </source>
</evidence>
<evidence type="ECO:0000256" key="13">
    <source>
        <dbReference type="RuleBase" id="RU362094"/>
    </source>
</evidence>
<dbReference type="GO" id="GO:0000712">
    <property type="term" value="P:resolution of meiotic recombination intermediates"/>
    <property type="evidence" value="ECO:0007669"/>
    <property type="project" value="TreeGrafter"/>
</dbReference>
<dbReference type="InterPro" id="IPR050634">
    <property type="entry name" value="DNA_Topoisomerase_II"/>
</dbReference>
<dbReference type="GO" id="GO:0005524">
    <property type="term" value="F:ATP binding"/>
    <property type="evidence" value="ECO:0007669"/>
    <property type="project" value="UniProtKB-UniRule"/>
</dbReference>
<feature type="coiled-coil region" evidence="14">
    <location>
        <begin position="1171"/>
        <end position="1208"/>
    </location>
</feature>
<feature type="compositionally biased region" description="Basic residues" evidence="15">
    <location>
        <begin position="914"/>
        <end position="932"/>
    </location>
</feature>
<dbReference type="InterPro" id="IPR018522">
    <property type="entry name" value="TopoIIA_CS"/>
</dbReference>
<dbReference type="SMART" id="SM00248">
    <property type="entry name" value="ANK"/>
    <property type="match status" value="2"/>
</dbReference>
<sequence length="1364" mass="152708">KLEVKNFVDYCQQFHGDEGYAYAQLNKRWQVLVARSDGDGFQQNSFVNAISTPKGGTHVNYILDQLVDAISSKASKQAGKGVEIKRVHVKSHLWLFINCLIENPAFSSQTKEQMTLKASQFGSHCSLPRAFIEEVLTNTGIVDAVISEAQSKMTLQMDKSNSKASHGKRVLGVPKLEDANEAGGKLSKECTLILTEGDSAKALAVAGLSVLGRDKYGVFPLRGKLLNVREINQKALADNKEAMNIVKILGLSFDKKKVTDLRYGKVMIMADQDYDGSHIKGLLINFFHYFWPDLLRSNKGFLQQFVTPIVKATKDGKVEQFFTMVEYEKWKAKTKDGAGWKIKYYKGLGTSTAAEAKEYFGNIHDHRMDFKWKGPSENKLIDMAFNKGRSDDRKSWMNKYQEGTFLDHSKTAVSYEDFVNKELVQFSRYDLMRSVPSVMDGLKPTQRKVLYCCFKRNLRSDVKVAQLVGYVGEHSAYHHGESSLAATIVSMAQDFVGSNNLNLLVPSGQFGTRAQGGKDAASARYIYTRLATITRLLFNPLDDPVLDYQVEEGQKIEPLWYAPIIPLILVNGTEGIGTGWSTSVPNYNPFDIIANMRQFIKKKPMRSMPPWYRGFTGTIRPAGEKGKYDCRGAYTKSSSTILQITELPLRKWTQDYKEFLQSNMPGGDQKAKLNIYDVREYHTERSVHFVVRMDGSKLKNAEEKEGIDAVMRLKSTINETNMVLFDHEGRITKYKSAKAIMDEFAKVRLKMYDMRKKYLIQKLTLEKELLGNRARFIAMIIAKKLHVNNRKKADVVKDLVKFKFRRFGDTTGTRTGFEYLLGMQILTLTLERKLELEKLYKAKNDELVQTKKTSVQQMWSTDLDRLEDAIREMYQKDDEKQARASGQKRKAGLPSSGDVSQALKRPAASPKLWKGAKTKGRGGARGRGRGRGRGGPAQEEEDEEEQEAAEAPVNEATEQLFGDVGRWTAGLLKAPGGLSGGFNMHYKQAVVSRGDLAAMVLLDRGCAADVQDTAGRTALHLAVCSKEPQLCKLLLAKSPELAARKDLQGRSPLAYAVLHPAQPVAEQCTRLLLAGLADVNAEDIFGFDALHYARKAGAEGAAALLKAVQTAAETETVPQRLQQGHTQDDIPYWKMLLDQRDEGALPKFSATQEYHPERSAREEVAHSQHAHAHAERLRQELTEQNELLEAAKLEVKEGQLREKELRTELVVQQNATTGADQEAYGEGFPNSLGHRVLRAGRQLAQKSEEFRTAEAAARSLAGRNAELEAELQASKDLLAEIQVEELELHRKLDRELQSAGLASCCHSPVDRNSKIVVKKSPGDSLQRKTAAALRRCERCLSSAWKTRRSRPRLSDSVRSTASQS</sequence>
<dbReference type="Pfam" id="PF00204">
    <property type="entry name" value="DNA_gyraseB"/>
    <property type="match status" value="1"/>
</dbReference>